<dbReference type="EMBL" id="LKFU01000040">
    <property type="protein sequence ID" value="RND87905.1"/>
    <property type="molecule type" value="Genomic_DNA"/>
</dbReference>
<organism evidence="2 3">
    <name type="scientific">Lacticaseibacillus paracasei</name>
    <name type="common">Lactobacillus paracasei</name>
    <dbReference type="NCBI Taxonomy" id="1597"/>
    <lineage>
        <taxon>Bacteria</taxon>
        <taxon>Bacillati</taxon>
        <taxon>Bacillota</taxon>
        <taxon>Bacilli</taxon>
        <taxon>Lactobacillales</taxon>
        <taxon>Lactobacillaceae</taxon>
        <taxon>Lacticaseibacillus</taxon>
    </lineage>
</organism>
<sequence length="106" mass="12528">MPDYPSNISRAQFALIQPDNLLKAFVCSGAAYDLYDVFNAILYSLTTGCQWRELPHDFPEWHTVYRYYDMWRDKPDPTADSLLERLLKKLLLPIALHRADRPERRL</sequence>
<protein>
    <recommendedName>
        <fullName evidence="1">Insertion element IS402-like domain-containing protein</fullName>
    </recommendedName>
</protein>
<dbReference type="InterPro" id="IPR025161">
    <property type="entry name" value="IS402-like_dom"/>
</dbReference>
<evidence type="ECO:0000259" key="1">
    <source>
        <dbReference type="Pfam" id="PF13340"/>
    </source>
</evidence>
<proteinExistence type="predicted"/>
<dbReference type="AlphaFoldDB" id="A0A422MDC2"/>
<accession>A0A422MDC2</accession>
<evidence type="ECO:0000313" key="3">
    <source>
        <dbReference type="Proteomes" id="UP000285532"/>
    </source>
</evidence>
<dbReference type="Pfam" id="PF13340">
    <property type="entry name" value="DUF4096"/>
    <property type="match status" value="1"/>
</dbReference>
<reference evidence="2 3" key="1">
    <citation type="journal article" date="2018" name="Front. Microbiol.">
        <title>Conversion of Methionine to Cysteine in Lactobacillus paracasei Depends on the Highly Mobile cysK-ctl-cysE Gene Cluster.</title>
        <authorList>
            <person name="Wuthrich D."/>
            <person name="Irmler S."/>
            <person name="Berthoud H."/>
            <person name="Guggenbuhl B."/>
            <person name="Eugster E."/>
            <person name="Bruggmann R."/>
        </authorList>
    </citation>
    <scope>NUCLEOTIDE SEQUENCE [LARGE SCALE GENOMIC DNA]</scope>
    <source>
        <strain evidence="2 3">FAM18172</strain>
    </source>
</reference>
<evidence type="ECO:0000313" key="2">
    <source>
        <dbReference type="EMBL" id="RND87905.1"/>
    </source>
</evidence>
<gene>
    <name evidence="2" type="ORF">FAM18172_00592</name>
</gene>
<dbReference type="PANTHER" id="PTHR30007:SF0">
    <property type="entry name" value="TRANSPOSASE"/>
    <property type="match status" value="1"/>
</dbReference>
<dbReference type="Proteomes" id="UP000285532">
    <property type="component" value="Unassembled WGS sequence"/>
</dbReference>
<feature type="domain" description="Insertion element IS402-like" evidence="1">
    <location>
        <begin position="10"/>
        <end position="74"/>
    </location>
</feature>
<name>A0A422MDC2_LACPA</name>
<comment type="caution">
    <text evidence="2">The sequence shown here is derived from an EMBL/GenBank/DDBJ whole genome shotgun (WGS) entry which is preliminary data.</text>
</comment>
<dbReference type="PANTHER" id="PTHR30007">
    <property type="entry name" value="PHP DOMAIN PROTEIN"/>
    <property type="match status" value="1"/>
</dbReference>